<sequence length="607" mass="69150">MPRVDRHSFKLRNPSYNPHLGIKGLVVMTSLGNSASTKKLGNCIIRHDAIFKAVWDWFILFLVIYTAIEIPYSVAFLLPEQIRTEVHGSGRFAAMLAGSPLAVCNLCVDLLFIVDIPINFRSTYINEGTDELVTQPKKIALHYFKSWFVIDLLSAIPFEFMIYTEKKGATTLMGLLKTARLLRLVRVVRTLDRYSEYGQAVIILLTCLFLLVAHWLACIWHVIGDNQTSSDGWVARLSKQIDAGSVNNGSTTGNPSVETRYITALYFTMTSLSSVGFGNVSPNTNAEKLFSICVMIVGALMYASIFGNMTAIIQRLYSQTSRHHRNLRIVRDFIQFYKIPPHLRDDLEEYFRHEWSYTKGVDIDTVLKRFPDSLQADICVHLHKKLFAECTAFRGASEGCLRALARRFDIRRLLPGQYLIKQGDEVKKLYFIAKGFVEVSNDGKILLVLGKGDVISCEYNSPTSIQTAKANASVLVQTYCQIHVVDWQDLLAVLKVYPDFREQFTHHLKLAYNLGNFEQDEYINLSTNTTPLEPNNIEMQHLRSTMSACNNLYNLNALETKLDKLERKMEYIDKRFTEMMSKISPLIKKIAADTPSRMKQATENRIR</sequence>
<dbReference type="InterPro" id="IPR005821">
    <property type="entry name" value="Ion_trans_dom"/>
</dbReference>
<evidence type="ECO:0000313" key="15">
    <source>
        <dbReference type="EnsemblMetazoa" id="XP_020911403.1"/>
    </source>
</evidence>
<dbReference type="PROSITE" id="PS50042">
    <property type="entry name" value="CNMP_BINDING_3"/>
    <property type="match status" value="1"/>
</dbReference>
<dbReference type="GeneID" id="110249161"/>
<dbReference type="GO" id="GO:0042391">
    <property type="term" value="P:regulation of membrane potential"/>
    <property type="evidence" value="ECO:0007669"/>
    <property type="project" value="TreeGrafter"/>
</dbReference>
<dbReference type="Gene3D" id="1.10.287.70">
    <property type="match status" value="1"/>
</dbReference>
<evidence type="ECO:0000256" key="3">
    <source>
        <dbReference type="ARBA" id="ARBA00022475"/>
    </source>
</evidence>
<dbReference type="InterPro" id="IPR000595">
    <property type="entry name" value="cNMP-bd_dom"/>
</dbReference>
<dbReference type="GO" id="GO:0034702">
    <property type="term" value="C:monoatomic ion channel complex"/>
    <property type="evidence" value="ECO:0007669"/>
    <property type="project" value="UniProtKB-KW"/>
</dbReference>
<dbReference type="OrthoDB" id="432483at2759"/>
<keyword evidence="3" id="KW-1003">Cell membrane</keyword>
<dbReference type="KEGG" id="epa:110249161"/>
<dbReference type="SUPFAM" id="SSF51206">
    <property type="entry name" value="cAMP-binding domain-like"/>
    <property type="match status" value="1"/>
</dbReference>
<keyword evidence="8" id="KW-0630">Potassium</keyword>
<evidence type="ECO:0000256" key="13">
    <source>
        <dbReference type="SAM" id="Phobius"/>
    </source>
</evidence>
<dbReference type="SMART" id="SM00100">
    <property type="entry name" value="cNMP"/>
    <property type="match status" value="1"/>
</dbReference>
<dbReference type="Gene3D" id="1.10.1200.260">
    <property type="match status" value="1"/>
</dbReference>
<dbReference type="GO" id="GO:0005886">
    <property type="term" value="C:plasma membrane"/>
    <property type="evidence" value="ECO:0007669"/>
    <property type="project" value="UniProtKB-SubCell"/>
</dbReference>
<dbReference type="Gene3D" id="2.60.120.10">
    <property type="entry name" value="Jelly Rolls"/>
    <property type="match status" value="1"/>
</dbReference>
<keyword evidence="5 13" id="KW-0812">Transmembrane</keyword>
<feature type="transmembrane region" description="Helical" evidence="13">
    <location>
        <begin position="92"/>
        <end position="114"/>
    </location>
</feature>
<evidence type="ECO:0000259" key="14">
    <source>
        <dbReference type="PROSITE" id="PS50042"/>
    </source>
</evidence>
<dbReference type="Proteomes" id="UP000887567">
    <property type="component" value="Unplaced"/>
</dbReference>
<dbReference type="FunFam" id="1.10.287.70:FF:000123">
    <property type="entry name" value="Potassium channel KAT3"/>
    <property type="match status" value="1"/>
</dbReference>
<evidence type="ECO:0000256" key="9">
    <source>
        <dbReference type="ARBA" id="ARBA00022989"/>
    </source>
</evidence>
<evidence type="ECO:0000256" key="12">
    <source>
        <dbReference type="ARBA" id="ARBA00023303"/>
    </source>
</evidence>
<keyword evidence="10" id="KW-0406">Ion transport</keyword>
<keyword evidence="12" id="KW-0407">Ion channel</keyword>
<reference evidence="15" key="1">
    <citation type="submission" date="2022-11" db="UniProtKB">
        <authorList>
            <consortium name="EnsemblMetazoa"/>
        </authorList>
    </citation>
    <scope>IDENTIFICATION</scope>
</reference>
<evidence type="ECO:0000313" key="16">
    <source>
        <dbReference type="Proteomes" id="UP000887567"/>
    </source>
</evidence>
<dbReference type="PANTHER" id="PTHR10217">
    <property type="entry name" value="VOLTAGE AND LIGAND GATED POTASSIUM CHANNEL"/>
    <property type="match status" value="1"/>
</dbReference>
<feature type="transmembrane region" description="Helical" evidence="13">
    <location>
        <begin position="289"/>
        <end position="313"/>
    </location>
</feature>
<dbReference type="Pfam" id="PF00027">
    <property type="entry name" value="cNMP_binding"/>
    <property type="match status" value="1"/>
</dbReference>
<dbReference type="RefSeq" id="XP_020911403.1">
    <property type="nucleotide sequence ID" value="XM_021055744.2"/>
</dbReference>
<comment type="subcellular location">
    <subcellularLocation>
        <location evidence="1">Cell membrane</location>
        <topology evidence="1">Multi-pass membrane protein</topology>
    </subcellularLocation>
</comment>
<accession>A0A913XWH7</accession>
<name>A0A913XWH7_EXADI</name>
<dbReference type="EnsemblMetazoa" id="XM_021055744.2">
    <property type="protein sequence ID" value="XP_020911403.1"/>
    <property type="gene ID" value="LOC110249161"/>
</dbReference>
<dbReference type="Pfam" id="PF00520">
    <property type="entry name" value="Ion_trans"/>
    <property type="match status" value="1"/>
</dbReference>
<dbReference type="PRINTS" id="PR01470">
    <property type="entry name" value="ERGCHANNEL"/>
</dbReference>
<evidence type="ECO:0000256" key="6">
    <source>
        <dbReference type="ARBA" id="ARBA00022826"/>
    </source>
</evidence>
<evidence type="ECO:0000256" key="8">
    <source>
        <dbReference type="ARBA" id="ARBA00022958"/>
    </source>
</evidence>
<evidence type="ECO:0000256" key="10">
    <source>
        <dbReference type="ARBA" id="ARBA00023065"/>
    </source>
</evidence>
<feature type="transmembrane region" description="Helical" evidence="13">
    <location>
        <begin position="54"/>
        <end position="72"/>
    </location>
</feature>
<dbReference type="AlphaFoldDB" id="A0A913XWH7"/>
<dbReference type="GO" id="GO:0005242">
    <property type="term" value="F:inward rectifier potassium channel activity"/>
    <property type="evidence" value="ECO:0007669"/>
    <property type="project" value="TreeGrafter"/>
</dbReference>
<feature type="transmembrane region" description="Helical" evidence="13">
    <location>
        <begin position="201"/>
        <end position="223"/>
    </location>
</feature>
<evidence type="ECO:0000256" key="2">
    <source>
        <dbReference type="ARBA" id="ARBA00022448"/>
    </source>
</evidence>
<keyword evidence="2" id="KW-0813">Transport</keyword>
<proteinExistence type="predicted"/>
<evidence type="ECO:0000256" key="4">
    <source>
        <dbReference type="ARBA" id="ARBA00022538"/>
    </source>
</evidence>
<keyword evidence="6" id="KW-0631">Potassium channel</keyword>
<dbReference type="InterPro" id="IPR003967">
    <property type="entry name" value="K_chnl_volt-dep_ERG"/>
</dbReference>
<keyword evidence="7" id="KW-0851">Voltage-gated channel</keyword>
<keyword evidence="16" id="KW-1185">Reference proteome</keyword>
<feature type="domain" description="Cyclic nucleotide-binding" evidence="14">
    <location>
        <begin position="392"/>
        <end position="456"/>
    </location>
</feature>
<evidence type="ECO:0000256" key="1">
    <source>
        <dbReference type="ARBA" id="ARBA00004651"/>
    </source>
</evidence>
<protein>
    <recommendedName>
        <fullName evidence="14">Cyclic nucleotide-binding domain-containing protein</fullName>
    </recommendedName>
</protein>
<keyword evidence="9 13" id="KW-1133">Transmembrane helix</keyword>
<organism evidence="15 16">
    <name type="scientific">Exaiptasia diaphana</name>
    <name type="common">Tropical sea anemone</name>
    <name type="synonym">Aiptasia pulchella</name>
    <dbReference type="NCBI Taxonomy" id="2652724"/>
    <lineage>
        <taxon>Eukaryota</taxon>
        <taxon>Metazoa</taxon>
        <taxon>Cnidaria</taxon>
        <taxon>Anthozoa</taxon>
        <taxon>Hexacorallia</taxon>
        <taxon>Actiniaria</taxon>
        <taxon>Aiptasiidae</taxon>
        <taxon>Exaiptasia</taxon>
    </lineage>
</organism>
<dbReference type="SUPFAM" id="SSF81324">
    <property type="entry name" value="Voltage-gated potassium channels"/>
    <property type="match status" value="1"/>
</dbReference>
<evidence type="ECO:0000256" key="7">
    <source>
        <dbReference type="ARBA" id="ARBA00022882"/>
    </source>
</evidence>
<keyword evidence="4" id="KW-0633">Potassium transport</keyword>
<evidence type="ECO:0000256" key="5">
    <source>
        <dbReference type="ARBA" id="ARBA00022692"/>
    </source>
</evidence>
<dbReference type="OMA" id="SHEGLCC"/>
<dbReference type="InterPro" id="IPR014710">
    <property type="entry name" value="RmlC-like_jellyroll"/>
</dbReference>
<dbReference type="PANTHER" id="PTHR10217:SF548">
    <property type="entry name" value="GH12235P"/>
    <property type="match status" value="1"/>
</dbReference>
<dbReference type="CDD" id="cd00038">
    <property type="entry name" value="CAP_ED"/>
    <property type="match status" value="1"/>
</dbReference>
<dbReference type="PRINTS" id="PR01463">
    <property type="entry name" value="EAGCHANLFMLY"/>
</dbReference>
<dbReference type="InterPro" id="IPR050818">
    <property type="entry name" value="KCNH_animal-type"/>
</dbReference>
<dbReference type="InterPro" id="IPR003938">
    <property type="entry name" value="K_chnl_volt-dep_EAG/ELK/ERG"/>
</dbReference>
<dbReference type="InterPro" id="IPR018490">
    <property type="entry name" value="cNMP-bd_dom_sf"/>
</dbReference>
<keyword evidence="11 13" id="KW-0472">Membrane</keyword>
<evidence type="ECO:0000256" key="11">
    <source>
        <dbReference type="ARBA" id="ARBA00023136"/>
    </source>
</evidence>